<evidence type="ECO:0000256" key="7">
    <source>
        <dbReference type="ARBA" id="ARBA00022777"/>
    </source>
</evidence>
<protein>
    <recommendedName>
        <fullName evidence="3 11">Shikimate kinase</fullName>
        <shortName evidence="11">SK</shortName>
        <ecNumber evidence="3 11">2.7.1.71</ecNumber>
    </recommendedName>
</protein>
<dbReference type="GO" id="GO:0000287">
    <property type="term" value="F:magnesium ion binding"/>
    <property type="evidence" value="ECO:0007669"/>
    <property type="project" value="UniProtKB-UniRule"/>
</dbReference>
<evidence type="ECO:0000256" key="2">
    <source>
        <dbReference type="ARBA" id="ARBA00006997"/>
    </source>
</evidence>
<feature type="binding site" evidence="11">
    <location>
        <position position="150"/>
    </location>
    <ligand>
        <name>substrate</name>
    </ligand>
</feature>
<organism evidence="13 14">
    <name type="scientific">Caulobacter flavus</name>
    <dbReference type="NCBI Taxonomy" id="1679497"/>
    <lineage>
        <taxon>Bacteria</taxon>
        <taxon>Pseudomonadati</taxon>
        <taxon>Pseudomonadota</taxon>
        <taxon>Alphaproteobacteria</taxon>
        <taxon>Caulobacterales</taxon>
        <taxon>Caulobacteraceae</taxon>
        <taxon>Caulobacter</taxon>
    </lineage>
</organism>
<dbReference type="GO" id="GO:0004765">
    <property type="term" value="F:shikimate kinase activity"/>
    <property type="evidence" value="ECO:0007669"/>
    <property type="project" value="UniProtKB-UniRule"/>
</dbReference>
<evidence type="ECO:0000256" key="11">
    <source>
        <dbReference type="HAMAP-Rule" id="MF_00109"/>
    </source>
</evidence>
<feature type="binding site" evidence="11">
    <location>
        <position position="131"/>
    </location>
    <ligand>
        <name>ATP</name>
        <dbReference type="ChEBI" id="CHEBI:30616"/>
    </ligand>
</feature>
<feature type="binding site" evidence="11">
    <location>
        <position position="71"/>
    </location>
    <ligand>
        <name>substrate</name>
    </ligand>
</feature>
<dbReference type="AlphaFoldDB" id="A0A2N5CN19"/>
<evidence type="ECO:0000256" key="1">
    <source>
        <dbReference type="ARBA" id="ARBA00004842"/>
    </source>
</evidence>
<keyword evidence="6 11" id="KW-0547">Nucleotide-binding</keyword>
<comment type="caution">
    <text evidence="11">Lacks conserved residue(s) required for the propagation of feature annotation.</text>
</comment>
<evidence type="ECO:0000313" key="13">
    <source>
        <dbReference type="EMBL" id="PLR07829.1"/>
    </source>
</evidence>
<keyword evidence="4 11" id="KW-0028">Amino-acid biosynthesis</keyword>
<evidence type="ECO:0000256" key="8">
    <source>
        <dbReference type="ARBA" id="ARBA00022840"/>
    </source>
</evidence>
<dbReference type="InterPro" id="IPR031322">
    <property type="entry name" value="Shikimate/glucono_kinase"/>
</dbReference>
<keyword evidence="11" id="KW-0479">Metal-binding</keyword>
<keyword evidence="5 11" id="KW-0808">Transferase</keyword>
<dbReference type="PANTHER" id="PTHR21087">
    <property type="entry name" value="SHIKIMATE KINASE"/>
    <property type="match status" value="1"/>
</dbReference>
<feature type="binding site" evidence="11">
    <location>
        <position position="29"/>
    </location>
    <ligand>
        <name>Mg(2+)</name>
        <dbReference type="ChEBI" id="CHEBI:18420"/>
    </ligand>
</feature>
<dbReference type="Gene3D" id="3.40.50.300">
    <property type="entry name" value="P-loop containing nucleotide triphosphate hydrolases"/>
    <property type="match status" value="1"/>
</dbReference>
<dbReference type="InterPro" id="IPR027417">
    <property type="entry name" value="P-loop_NTPase"/>
</dbReference>
<proteinExistence type="inferred from homology"/>
<dbReference type="HAMAP" id="MF_00109">
    <property type="entry name" value="Shikimate_kinase"/>
    <property type="match status" value="1"/>
</dbReference>
<dbReference type="GO" id="GO:0005829">
    <property type="term" value="C:cytosol"/>
    <property type="evidence" value="ECO:0007669"/>
    <property type="project" value="TreeGrafter"/>
</dbReference>
<comment type="similarity">
    <text evidence="2 11">Belongs to the shikimate kinase family.</text>
</comment>
<dbReference type="EMBL" id="PJRQ01000044">
    <property type="protein sequence ID" value="PLR07829.1"/>
    <property type="molecule type" value="Genomic_DNA"/>
</dbReference>
<dbReference type="PANTHER" id="PTHR21087:SF16">
    <property type="entry name" value="SHIKIMATE KINASE 1, CHLOROPLASTIC"/>
    <property type="match status" value="1"/>
</dbReference>
<keyword evidence="11" id="KW-0963">Cytoplasm</keyword>
<dbReference type="GO" id="GO:0008652">
    <property type="term" value="P:amino acid biosynthetic process"/>
    <property type="evidence" value="ECO:0007669"/>
    <property type="project" value="UniProtKB-KW"/>
</dbReference>
<sequence>MTADLAPPRYPDLRDRTIVLVGLMGVGKSSVGRRLANTLDLPFRDADNEVERAAGRSIPEIFGEMGEEAFRDGERRVIARLLDEPPHVLATGGGAFVNAETRALIKDKAIAIWLKADLELLARRVGRKDGRPLLKNRDPMDVLREQATARYPAYGEAHLTVETGDTPHMVAVEAVIAALQGRLAAASATGE</sequence>
<dbReference type="Proteomes" id="UP000234483">
    <property type="component" value="Unassembled WGS sequence"/>
</dbReference>
<dbReference type="InterPro" id="IPR023000">
    <property type="entry name" value="Shikimate_kinase_CS"/>
</dbReference>
<dbReference type="GO" id="GO:0009423">
    <property type="term" value="P:chorismate biosynthetic process"/>
    <property type="evidence" value="ECO:0007669"/>
    <property type="project" value="UniProtKB-UniRule"/>
</dbReference>
<feature type="binding site" evidence="11">
    <location>
        <begin position="25"/>
        <end position="30"/>
    </location>
    <ligand>
        <name>ATP</name>
        <dbReference type="ChEBI" id="CHEBI:30616"/>
    </ligand>
</feature>
<keyword evidence="8 11" id="KW-0067">ATP-binding</keyword>
<dbReference type="Pfam" id="PF01202">
    <property type="entry name" value="SKI"/>
    <property type="match status" value="1"/>
</dbReference>
<dbReference type="KEGG" id="cfh:C1707_10130"/>
<reference evidence="13 14" key="1">
    <citation type="submission" date="2017-12" db="EMBL/GenBank/DDBJ databases">
        <title>The genome sequence of Caulobacter flavus CGMCC1 15093.</title>
        <authorList>
            <person name="Gao J."/>
            <person name="Mao X."/>
            <person name="Sun J."/>
        </authorList>
    </citation>
    <scope>NUCLEOTIDE SEQUENCE [LARGE SCALE GENOMIC DNA]</scope>
    <source>
        <strain evidence="13 14">CGMCC1 15093</strain>
    </source>
</reference>
<dbReference type="EC" id="2.7.1.71" evidence="3 11"/>
<keyword evidence="9 11" id="KW-0057">Aromatic amino acid biosynthesis</keyword>
<dbReference type="InterPro" id="IPR000623">
    <property type="entry name" value="Shikimate_kinase/TSH1"/>
</dbReference>
<keyword evidence="15" id="KW-1185">Reference proteome</keyword>
<dbReference type="Proteomes" id="UP000281192">
    <property type="component" value="Chromosome"/>
</dbReference>
<dbReference type="CDD" id="cd00464">
    <property type="entry name" value="SK"/>
    <property type="match status" value="1"/>
</dbReference>
<evidence type="ECO:0000313" key="12">
    <source>
        <dbReference type="EMBL" id="AYV46593.1"/>
    </source>
</evidence>
<dbReference type="RefSeq" id="WP_101714997.1">
    <property type="nucleotide sequence ID" value="NZ_CP026100.1"/>
</dbReference>
<evidence type="ECO:0000256" key="10">
    <source>
        <dbReference type="ARBA" id="ARBA00048567"/>
    </source>
</evidence>
<reference evidence="12 15" key="2">
    <citation type="submission" date="2018-01" db="EMBL/GenBank/DDBJ databases">
        <title>Complete genome sequence of Caulobacter flavus RHGG3.</title>
        <authorList>
            <person name="Yang E."/>
        </authorList>
    </citation>
    <scope>NUCLEOTIDE SEQUENCE [LARGE SCALE GENOMIC DNA]</scope>
    <source>
        <strain evidence="12 15">RHGG3</strain>
    </source>
</reference>
<dbReference type="PROSITE" id="PS01128">
    <property type="entry name" value="SHIKIMATE_KINASE"/>
    <property type="match status" value="1"/>
</dbReference>
<comment type="subcellular location">
    <subcellularLocation>
        <location evidence="11">Cytoplasm</location>
    </subcellularLocation>
</comment>
<evidence type="ECO:0000256" key="3">
    <source>
        <dbReference type="ARBA" id="ARBA00012154"/>
    </source>
</evidence>
<dbReference type="UniPathway" id="UPA00053">
    <property type="reaction ID" value="UER00088"/>
</dbReference>
<dbReference type="EMBL" id="CP026100">
    <property type="protein sequence ID" value="AYV46593.1"/>
    <property type="molecule type" value="Genomic_DNA"/>
</dbReference>
<evidence type="ECO:0000313" key="14">
    <source>
        <dbReference type="Proteomes" id="UP000234483"/>
    </source>
</evidence>
<accession>A0A2N5CN19</accession>
<comment type="function">
    <text evidence="11">Catalyzes the specific phosphorylation of the 3-hydroxyl group of shikimic acid using ATP as a cosubstrate.</text>
</comment>
<evidence type="ECO:0000256" key="9">
    <source>
        <dbReference type="ARBA" id="ARBA00023141"/>
    </source>
</evidence>
<comment type="pathway">
    <text evidence="1 11">Metabolic intermediate biosynthesis; chorismate biosynthesis; chorismate from D-erythrose 4-phosphate and phosphoenolpyruvate: step 5/7.</text>
</comment>
<evidence type="ECO:0000256" key="6">
    <source>
        <dbReference type="ARBA" id="ARBA00022741"/>
    </source>
</evidence>
<dbReference type="NCBIfam" id="NF010552">
    <property type="entry name" value="PRK13946.1"/>
    <property type="match status" value="1"/>
</dbReference>
<dbReference type="SUPFAM" id="SSF52540">
    <property type="entry name" value="P-loop containing nucleoside triphosphate hydrolases"/>
    <property type="match status" value="1"/>
</dbReference>
<comment type="cofactor">
    <cofactor evidence="11">
        <name>Mg(2+)</name>
        <dbReference type="ChEBI" id="CHEBI:18420"/>
    </cofactor>
    <text evidence="11">Binds 1 Mg(2+) ion per subunit.</text>
</comment>
<dbReference type="GO" id="GO:0005524">
    <property type="term" value="F:ATP binding"/>
    <property type="evidence" value="ECO:0007669"/>
    <property type="project" value="UniProtKB-UniRule"/>
</dbReference>
<dbReference type="OrthoDB" id="9800332at2"/>
<feature type="binding site" evidence="11">
    <location>
        <position position="47"/>
    </location>
    <ligand>
        <name>substrate</name>
    </ligand>
</feature>
<gene>
    <name evidence="11" type="primary">aroK</name>
    <name evidence="12" type="ORF">C1707_10130</name>
    <name evidence="13" type="ORF">CFHF_21605</name>
</gene>
<keyword evidence="7 11" id="KW-0418">Kinase</keyword>
<keyword evidence="11" id="KW-0460">Magnesium</keyword>
<evidence type="ECO:0000256" key="5">
    <source>
        <dbReference type="ARBA" id="ARBA00022679"/>
    </source>
</evidence>
<name>A0A2N5CN19_9CAUL</name>
<dbReference type="GO" id="GO:0009073">
    <property type="term" value="P:aromatic amino acid family biosynthetic process"/>
    <property type="evidence" value="ECO:0007669"/>
    <property type="project" value="UniProtKB-KW"/>
</dbReference>
<feature type="binding site" evidence="11">
    <location>
        <position position="93"/>
    </location>
    <ligand>
        <name>substrate</name>
    </ligand>
</feature>
<evidence type="ECO:0000256" key="4">
    <source>
        <dbReference type="ARBA" id="ARBA00022605"/>
    </source>
</evidence>
<comment type="subunit">
    <text evidence="11">Monomer.</text>
</comment>
<dbReference type="PRINTS" id="PR01100">
    <property type="entry name" value="SHIKIMTKNASE"/>
</dbReference>
<comment type="catalytic activity">
    <reaction evidence="10 11">
        <text>shikimate + ATP = 3-phosphoshikimate + ADP + H(+)</text>
        <dbReference type="Rhea" id="RHEA:13121"/>
        <dbReference type="ChEBI" id="CHEBI:15378"/>
        <dbReference type="ChEBI" id="CHEBI:30616"/>
        <dbReference type="ChEBI" id="CHEBI:36208"/>
        <dbReference type="ChEBI" id="CHEBI:145989"/>
        <dbReference type="ChEBI" id="CHEBI:456216"/>
        <dbReference type="EC" id="2.7.1.71"/>
    </reaction>
</comment>
<evidence type="ECO:0000313" key="15">
    <source>
        <dbReference type="Proteomes" id="UP000281192"/>
    </source>
</evidence>